<dbReference type="EMBL" id="BATL01000048">
    <property type="protein sequence ID" value="GAD76604.1"/>
    <property type="molecule type" value="Genomic_DNA"/>
</dbReference>
<gene>
    <name evidence="1" type="ORF">VAZ01S_048_00110</name>
</gene>
<sequence length="63" mass="7282">MVLILNKVSNMVNISIFNSRTSTSFGDVPFRTDVTQYNAYSCTIYYNQMQNTIKNFNKSIPTF</sequence>
<proteinExistence type="predicted"/>
<evidence type="ECO:0000313" key="2">
    <source>
        <dbReference type="Proteomes" id="UP000016567"/>
    </source>
</evidence>
<protein>
    <submittedName>
        <fullName evidence="1">Uncharacterized protein</fullName>
    </submittedName>
</protein>
<reference evidence="1 2" key="1">
    <citation type="submission" date="2013-09" db="EMBL/GenBank/DDBJ databases">
        <title>Whole genome shotgun sequence of Vibrio azureus NBRC 104587.</title>
        <authorList>
            <person name="Isaki S."/>
            <person name="Hosoyama A."/>
            <person name="Numata M."/>
            <person name="Hashimoto M."/>
            <person name="Hosoyama Y."/>
            <person name="Tsuchikane K."/>
            <person name="Noguchi M."/>
            <person name="Hirakata S."/>
            <person name="Ichikawa N."/>
            <person name="Ohji S."/>
            <person name="Yamazoe A."/>
            <person name="Fujita N."/>
        </authorList>
    </citation>
    <scope>NUCLEOTIDE SEQUENCE [LARGE SCALE GENOMIC DNA]</scope>
    <source>
        <strain evidence="1 2">NBRC 104587</strain>
    </source>
</reference>
<name>U3C5A9_9VIBR</name>
<organism evidence="1 2">
    <name type="scientific">Vibrio azureus NBRC 104587</name>
    <dbReference type="NCBI Taxonomy" id="1219077"/>
    <lineage>
        <taxon>Bacteria</taxon>
        <taxon>Pseudomonadati</taxon>
        <taxon>Pseudomonadota</taxon>
        <taxon>Gammaproteobacteria</taxon>
        <taxon>Vibrionales</taxon>
        <taxon>Vibrionaceae</taxon>
        <taxon>Vibrio</taxon>
    </lineage>
</organism>
<evidence type="ECO:0000313" key="1">
    <source>
        <dbReference type="EMBL" id="GAD76604.1"/>
    </source>
</evidence>
<accession>U3C5A9</accession>
<dbReference type="Proteomes" id="UP000016567">
    <property type="component" value="Unassembled WGS sequence"/>
</dbReference>
<comment type="caution">
    <text evidence="1">The sequence shown here is derived from an EMBL/GenBank/DDBJ whole genome shotgun (WGS) entry which is preliminary data.</text>
</comment>
<keyword evidence="2" id="KW-1185">Reference proteome</keyword>
<dbReference type="AlphaFoldDB" id="U3C5A9"/>